<accession>A0ACD3BD84</accession>
<keyword evidence="2" id="KW-1185">Reference proteome</keyword>
<proteinExistence type="predicted"/>
<name>A0ACD3BD84_9AGAR</name>
<dbReference type="Proteomes" id="UP000308600">
    <property type="component" value="Unassembled WGS sequence"/>
</dbReference>
<reference evidence="1 2" key="1">
    <citation type="journal article" date="2019" name="Nat. Ecol. Evol.">
        <title>Megaphylogeny resolves global patterns of mushroom evolution.</title>
        <authorList>
            <person name="Varga T."/>
            <person name="Krizsan K."/>
            <person name="Foldi C."/>
            <person name="Dima B."/>
            <person name="Sanchez-Garcia M."/>
            <person name="Sanchez-Ramirez S."/>
            <person name="Szollosi G.J."/>
            <person name="Szarkandi J.G."/>
            <person name="Papp V."/>
            <person name="Albert L."/>
            <person name="Andreopoulos W."/>
            <person name="Angelini C."/>
            <person name="Antonin V."/>
            <person name="Barry K.W."/>
            <person name="Bougher N.L."/>
            <person name="Buchanan P."/>
            <person name="Buyck B."/>
            <person name="Bense V."/>
            <person name="Catcheside P."/>
            <person name="Chovatia M."/>
            <person name="Cooper J."/>
            <person name="Damon W."/>
            <person name="Desjardin D."/>
            <person name="Finy P."/>
            <person name="Geml J."/>
            <person name="Haridas S."/>
            <person name="Hughes K."/>
            <person name="Justo A."/>
            <person name="Karasinski D."/>
            <person name="Kautmanova I."/>
            <person name="Kiss B."/>
            <person name="Kocsube S."/>
            <person name="Kotiranta H."/>
            <person name="LaButti K.M."/>
            <person name="Lechner B.E."/>
            <person name="Liimatainen K."/>
            <person name="Lipzen A."/>
            <person name="Lukacs Z."/>
            <person name="Mihaltcheva S."/>
            <person name="Morgado L.N."/>
            <person name="Niskanen T."/>
            <person name="Noordeloos M.E."/>
            <person name="Ohm R.A."/>
            <person name="Ortiz-Santana B."/>
            <person name="Ovrebo C."/>
            <person name="Racz N."/>
            <person name="Riley R."/>
            <person name="Savchenko A."/>
            <person name="Shiryaev A."/>
            <person name="Soop K."/>
            <person name="Spirin V."/>
            <person name="Szebenyi C."/>
            <person name="Tomsovsky M."/>
            <person name="Tulloss R.E."/>
            <person name="Uehling J."/>
            <person name="Grigoriev I.V."/>
            <person name="Vagvolgyi C."/>
            <person name="Papp T."/>
            <person name="Martin F.M."/>
            <person name="Miettinen O."/>
            <person name="Hibbett D.S."/>
            <person name="Nagy L.G."/>
        </authorList>
    </citation>
    <scope>NUCLEOTIDE SEQUENCE [LARGE SCALE GENOMIC DNA]</scope>
    <source>
        <strain evidence="1 2">NL-1719</strain>
    </source>
</reference>
<dbReference type="EMBL" id="ML208261">
    <property type="protein sequence ID" value="TFK75963.1"/>
    <property type="molecule type" value="Genomic_DNA"/>
</dbReference>
<sequence>MGDLSSSDGRLLHDSDPTGATPFSATLVTVETSVSVDEVISRLETQTNKTGSQSLLPKVRTATTREEIENIVKTITGDRDFLYFTQYDHGSWMNIYNSNVNGPKAIVFVIGNPLIAQGIMRHDLRSALNIPPRLLILEKDDHSGSKVVYHLPSSVMALSNGSELKAATLDLDDRLRRLVAHITAVELINYI</sequence>
<organism evidence="1 2">
    <name type="scientific">Pluteus cervinus</name>
    <dbReference type="NCBI Taxonomy" id="181527"/>
    <lineage>
        <taxon>Eukaryota</taxon>
        <taxon>Fungi</taxon>
        <taxon>Dikarya</taxon>
        <taxon>Basidiomycota</taxon>
        <taxon>Agaricomycotina</taxon>
        <taxon>Agaricomycetes</taxon>
        <taxon>Agaricomycetidae</taxon>
        <taxon>Agaricales</taxon>
        <taxon>Pluteineae</taxon>
        <taxon>Pluteaceae</taxon>
        <taxon>Pluteus</taxon>
    </lineage>
</organism>
<gene>
    <name evidence="1" type="ORF">BDN72DRAFT_831397</name>
</gene>
<evidence type="ECO:0000313" key="1">
    <source>
        <dbReference type="EMBL" id="TFK75963.1"/>
    </source>
</evidence>
<protein>
    <submittedName>
        <fullName evidence="1">Uncharacterized protein</fullName>
    </submittedName>
</protein>
<evidence type="ECO:0000313" key="2">
    <source>
        <dbReference type="Proteomes" id="UP000308600"/>
    </source>
</evidence>